<keyword evidence="4" id="KW-1185">Reference proteome</keyword>
<name>A0A3G8YH37_9DEIO</name>
<dbReference type="EMBL" id="CP034184">
    <property type="protein sequence ID" value="AZI44293.1"/>
    <property type="molecule type" value="Genomic_DNA"/>
</dbReference>
<reference evidence="3 4" key="1">
    <citation type="submission" date="2018-11" db="EMBL/GenBank/DDBJ databases">
        <title>Deinococcus shelandsis sp. nov., isolated from South Shetland Islands soil of Antarctica.</title>
        <authorList>
            <person name="Tian J."/>
        </authorList>
    </citation>
    <scope>NUCLEOTIDE SEQUENCE [LARGE SCALE GENOMIC DNA]</scope>
    <source>
        <strain evidence="3 4">S14-83T</strain>
    </source>
</reference>
<feature type="chain" id="PRO_5018225869" evidence="2">
    <location>
        <begin position="19"/>
        <end position="274"/>
    </location>
</feature>
<evidence type="ECO:0000256" key="2">
    <source>
        <dbReference type="SAM" id="SignalP"/>
    </source>
</evidence>
<dbReference type="RefSeq" id="WP_124873790.1">
    <property type="nucleotide sequence ID" value="NZ_CP034184.1"/>
</dbReference>
<feature type="region of interest" description="Disordered" evidence="1">
    <location>
        <begin position="117"/>
        <end position="186"/>
    </location>
</feature>
<evidence type="ECO:0000256" key="1">
    <source>
        <dbReference type="SAM" id="MobiDB-lite"/>
    </source>
</evidence>
<organism evidence="3 4">
    <name type="scientific">Deinococcus psychrotolerans</name>
    <dbReference type="NCBI Taxonomy" id="2489213"/>
    <lineage>
        <taxon>Bacteria</taxon>
        <taxon>Thermotogati</taxon>
        <taxon>Deinococcota</taxon>
        <taxon>Deinococci</taxon>
        <taxon>Deinococcales</taxon>
        <taxon>Deinococcaceae</taxon>
        <taxon>Deinococcus</taxon>
    </lineage>
</organism>
<dbReference type="OrthoDB" id="63840at2"/>
<dbReference type="AlphaFoldDB" id="A0A3G8YH37"/>
<evidence type="ECO:0000313" key="3">
    <source>
        <dbReference type="EMBL" id="AZI44293.1"/>
    </source>
</evidence>
<dbReference type="Proteomes" id="UP000276417">
    <property type="component" value="Chromosome 2"/>
</dbReference>
<sequence>MKRLLLTALLLAPLTAQARNDLSTTLTTTQATRQNLTLTLGPGALATLTFPEAVTDATVTRSGLIDTKIVGNRILLAGLASSGNTPIQITTETQVYTWRVQLSSDAAGSIVSVTITDPSSARTPAQSAPAFPSTAAPPPVNRGVVTPQSQGILPDQPRSAVQIMDSQGDVRSTPMPSSASPVDVRLSASRDEDTVVLQYRLQASTADATFDERQLSVTGAVVRPTLSTFKVNAGQVRYGTVTIGASPSLDSLPVHWVYRVGMNTVMVDQQVAVR</sequence>
<dbReference type="KEGG" id="dph:EHF33_15500"/>
<evidence type="ECO:0000313" key="4">
    <source>
        <dbReference type="Proteomes" id="UP000276417"/>
    </source>
</evidence>
<feature type="compositionally biased region" description="Low complexity" evidence="1">
    <location>
        <begin position="123"/>
        <end position="134"/>
    </location>
</feature>
<protein>
    <submittedName>
        <fullName evidence="3">Uncharacterized protein</fullName>
    </submittedName>
</protein>
<accession>A0A3G8YH37</accession>
<feature type="signal peptide" evidence="2">
    <location>
        <begin position="1"/>
        <end position="18"/>
    </location>
</feature>
<gene>
    <name evidence="3" type="ORF">EHF33_15500</name>
</gene>
<proteinExistence type="predicted"/>
<keyword evidence="2" id="KW-0732">Signal</keyword>